<evidence type="ECO:0000256" key="1">
    <source>
        <dbReference type="SAM" id="Phobius"/>
    </source>
</evidence>
<accession>X0SXD2</accession>
<organism evidence="2">
    <name type="scientific">marine sediment metagenome</name>
    <dbReference type="NCBI Taxonomy" id="412755"/>
    <lineage>
        <taxon>unclassified sequences</taxon>
        <taxon>metagenomes</taxon>
        <taxon>ecological metagenomes</taxon>
    </lineage>
</organism>
<keyword evidence="1" id="KW-1133">Transmembrane helix</keyword>
<keyword evidence="1" id="KW-0812">Transmembrane</keyword>
<protein>
    <submittedName>
        <fullName evidence="2">Uncharacterized protein</fullName>
    </submittedName>
</protein>
<proteinExistence type="predicted"/>
<evidence type="ECO:0000313" key="2">
    <source>
        <dbReference type="EMBL" id="GAF85868.1"/>
    </source>
</evidence>
<dbReference type="AlphaFoldDB" id="X0SXD2"/>
<sequence>MAIRLIYLKLLPQCIFERSRALRQFLILIAAILTVALVTAEAYAQKYNCTNTCVGPPGARTCTKNCY</sequence>
<gene>
    <name evidence="2" type="ORF">S01H1_30475</name>
</gene>
<comment type="caution">
    <text evidence="2">The sequence shown here is derived from an EMBL/GenBank/DDBJ whole genome shotgun (WGS) entry which is preliminary data.</text>
</comment>
<keyword evidence="1" id="KW-0472">Membrane</keyword>
<feature type="transmembrane region" description="Helical" evidence="1">
    <location>
        <begin position="21"/>
        <end position="44"/>
    </location>
</feature>
<reference evidence="2" key="1">
    <citation type="journal article" date="2014" name="Front. Microbiol.">
        <title>High frequency of phylogenetically diverse reductive dehalogenase-homologous genes in deep subseafloor sedimentary metagenomes.</title>
        <authorList>
            <person name="Kawai M."/>
            <person name="Futagami T."/>
            <person name="Toyoda A."/>
            <person name="Takaki Y."/>
            <person name="Nishi S."/>
            <person name="Hori S."/>
            <person name="Arai W."/>
            <person name="Tsubouchi T."/>
            <person name="Morono Y."/>
            <person name="Uchiyama I."/>
            <person name="Ito T."/>
            <person name="Fujiyama A."/>
            <person name="Inagaki F."/>
            <person name="Takami H."/>
        </authorList>
    </citation>
    <scope>NUCLEOTIDE SEQUENCE</scope>
    <source>
        <strain evidence="2">Expedition CK06-06</strain>
    </source>
</reference>
<dbReference type="EMBL" id="BARS01018756">
    <property type="protein sequence ID" value="GAF85868.1"/>
    <property type="molecule type" value="Genomic_DNA"/>
</dbReference>
<name>X0SXD2_9ZZZZ</name>